<dbReference type="PANTHER" id="PTHR10543:SF142">
    <property type="entry name" value="OS06G0162550 PROTEIN"/>
    <property type="match status" value="1"/>
</dbReference>
<keyword evidence="4 5" id="KW-0408">Iron</keyword>
<dbReference type="EMBL" id="CAUOFW020001395">
    <property type="protein sequence ID" value="CAK9144520.1"/>
    <property type="molecule type" value="Genomic_DNA"/>
</dbReference>
<evidence type="ECO:0000256" key="4">
    <source>
        <dbReference type="ARBA" id="ARBA00023004"/>
    </source>
</evidence>
<evidence type="ECO:0000256" key="2">
    <source>
        <dbReference type="ARBA" id="ARBA00022723"/>
    </source>
</evidence>
<dbReference type="GO" id="GO:0051213">
    <property type="term" value="F:dioxygenase activity"/>
    <property type="evidence" value="ECO:0007669"/>
    <property type="project" value="UniProtKB-KW"/>
</dbReference>
<evidence type="ECO:0000256" key="3">
    <source>
        <dbReference type="ARBA" id="ARBA00022964"/>
    </source>
</evidence>
<accession>A0ABC8RIW4</accession>
<dbReference type="PANTHER" id="PTHR10543">
    <property type="entry name" value="BETA-CAROTENE DIOXYGENASE"/>
    <property type="match status" value="1"/>
</dbReference>
<evidence type="ECO:0000313" key="6">
    <source>
        <dbReference type="EMBL" id="CAK9144520.1"/>
    </source>
</evidence>
<comment type="cofactor">
    <cofactor evidence="5">
        <name>Fe(2+)</name>
        <dbReference type="ChEBI" id="CHEBI:29033"/>
    </cofactor>
    <text evidence="5">Binds 1 Fe(2+) ion per subunit.</text>
</comment>
<keyword evidence="3" id="KW-0560">Oxidoreductase</keyword>
<dbReference type="GO" id="GO:0046872">
    <property type="term" value="F:metal ion binding"/>
    <property type="evidence" value="ECO:0007669"/>
    <property type="project" value="UniProtKB-KW"/>
</dbReference>
<keyword evidence="2 5" id="KW-0479">Metal-binding</keyword>
<dbReference type="AlphaFoldDB" id="A0ABC8RIW4"/>
<feature type="binding site" evidence="5">
    <location>
        <position position="325"/>
    </location>
    <ligand>
        <name>Fe cation</name>
        <dbReference type="ChEBI" id="CHEBI:24875"/>
        <note>catalytic</note>
    </ligand>
</feature>
<dbReference type="Proteomes" id="UP001642360">
    <property type="component" value="Unassembled WGS sequence"/>
</dbReference>
<proteinExistence type="inferred from homology"/>
<gene>
    <name evidence="6" type="ORF">ILEXP_LOCUS12270</name>
</gene>
<comment type="caution">
    <text evidence="6">The sequence shown here is derived from an EMBL/GenBank/DDBJ whole genome shotgun (WGS) entry which is preliminary data.</text>
</comment>
<comment type="similarity">
    <text evidence="1">Belongs to the carotenoid oxygenase family.</text>
</comment>
<dbReference type="InterPro" id="IPR004294">
    <property type="entry name" value="Carotenoid_Oase"/>
</dbReference>
<sequence length="585" mass="66024">MAVCNYGFQPFLRGFPQVPVQIYHVAKTIKNSPVRLLDAFVDRVFEFVDQPLLPSQSNFAPVEEIDEAVLVSSVEGSIPYDFPEGIYIRNGPNPLFGGLKSTVSMFGRSSHTWIEGEGMLHSLNFNKDSDGSWTISYNNRHVQTETLKLEKERKKPSFLPALEGDSPAILSAYLLNLLRFGDVNKHISNTNIFEHSGKFYSIAENHVPQEIDIFTLETLGNWDVSGAWNRPFTSHPKKAPGTGELVMMGFDAQKPYFELGVISDLVCRYNVIIDFPVVIDINRLIGGGPLMKYDKKGYARIGVMPRYGDADSIQWFEVEPSSVFHIFNCFEDGDEVVMWACKARGSVIPGPDLGLNKYEWFSRGYMHMNSVEDNGDNMTQDGIFFSRAHEWRLNMKTTEVKERNLTGTKFSMEFPMINENFIGSKNKFGYAQVVDSIASSSSGRAKYGGLAKLYFEEPENGLSWELNKLIKVEYHSFPENTFCSGATFVPKVGGLEEDDGWIITFVHNENTNMSQASYFTTINQCLCRLLYYCRVLQICLTLFLQVYIVDTKNISSEPVAKITLPGRVPYGFHGAFMSVSSQLED</sequence>
<keyword evidence="7" id="KW-1185">Reference proteome</keyword>
<feature type="binding site" evidence="5">
    <location>
        <position position="235"/>
    </location>
    <ligand>
        <name>Fe cation</name>
        <dbReference type="ChEBI" id="CHEBI:24875"/>
        <note>catalytic</note>
    </ligand>
</feature>
<evidence type="ECO:0000313" key="7">
    <source>
        <dbReference type="Proteomes" id="UP001642360"/>
    </source>
</evidence>
<name>A0ABC8RIW4_9AQUA</name>
<evidence type="ECO:0000256" key="5">
    <source>
        <dbReference type="PIRSR" id="PIRSR604294-1"/>
    </source>
</evidence>
<keyword evidence="3" id="KW-0223">Dioxygenase</keyword>
<organism evidence="6 7">
    <name type="scientific">Ilex paraguariensis</name>
    <name type="common">yerba mate</name>
    <dbReference type="NCBI Taxonomy" id="185542"/>
    <lineage>
        <taxon>Eukaryota</taxon>
        <taxon>Viridiplantae</taxon>
        <taxon>Streptophyta</taxon>
        <taxon>Embryophyta</taxon>
        <taxon>Tracheophyta</taxon>
        <taxon>Spermatophyta</taxon>
        <taxon>Magnoliopsida</taxon>
        <taxon>eudicotyledons</taxon>
        <taxon>Gunneridae</taxon>
        <taxon>Pentapetalae</taxon>
        <taxon>asterids</taxon>
        <taxon>campanulids</taxon>
        <taxon>Aquifoliales</taxon>
        <taxon>Aquifoliaceae</taxon>
        <taxon>Ilex</taxon>
    </lineage>
</organism>
<evidence type="ECO:0000256" key="1">
    <source>
        <dbReference type="ARBA" id="ARBA00006787"/>
    </source>
</evidence>
<dbReference type="Pfam" id="PF03055">
    <property type="entry name" value="RPE65"/>
    <property type="match status" value="2"/>
</dbReference>
<reference evidence="6 7" key="1">
    <citation type="submission" date="2024-02" db="EMBL/GenBank/DDBJ databases">
        <authorList>
            <person name="Vignale AGUSTIN F."/>
            <person name="Sosa J E."/>
            <person name="Modenutti C."/>
        </authorList>
    </citation>
    <scope>NUCLEOTIDE SEQUENCE [LARGE SCALE GENOMIC DNA]</scope>
</reference>
<protein>
    <submittedName>
        <fullName evidence="6">Uncharacterized protein</fullName>
    </submittedName>
</protein>
<feature type="binding site" evidence="5">
    <location>
        <position position="573"/>
    </location>
    <ligand>
        <name>Fe cation</name>
        <dbReference type="ChEBI" id="CHEBI:24875"/>
        <note>catalytic</note>
    </ligand>
</feature>